<dbReference type="CDD" id="cd07521">
    <property type="entry name" value="HAD_FCP1-like"/>
    <property type="match status" value="1"/>
</dbReference>
<dbReference type="InterPro" id="IPR011948">
    <property type="entry name" value="Dullard_phosphatase"/>
</dbReference>
<reference evidence="3" key="1">
    <citation type="submission" date="2013-10" db="EMBL/GenBank/DDBJ databases">
        <title>Genomic analysis of the causative agents of coccidiosis in chickens.</title>
        <authorList>
            <person name="Reid A.J."/>
            <person name="Blake D."/>
            <person name="Billington K."/>
            <person name="Browne H."/>
            <person name="Dunn M."/>
            <person name="Hung S."/>
            <person name="Kawahara F."/>
            <person name="Miranda-Saavedra D."/>
            <person name="Mourier T."/>
            <person name="Nagra H."/>
            <person name="Otto T.D."/>
            <person name="Rawlings N."/>
            <person name="Sanchez A."/>
            <person name="Sanders M."/>
            <person name="Subramaniam C."/>
            <person name="Tay Y."/>
            <person name="Dear P."/>
            <person name="Doerig C."/>
            <person name="Gruber A."/>
            <person name="Parkinson J."/>
            <person name="Shirley M."/>
            <person name="Wan K.L."/>
            <person name="Berriman M."/>
            <person name="Tomley F."/>
            <person name="Pain A."/>
        </authorList>
    </citation>
    <scope>NUCLEOTIDE SEQUENCE [LARGE SCALE GENOMIC DNA]</scope>
    <source>
        <strain evidence="3">Houghton</strain>
    </source>
</reference>
<sequence length="336" mass="38722">MHCQTENCLPLQEMASAAGSGQLQSQEEEEKDLDCPSFAEREAPPRRGWLMRQRSALGASETSAQCLSANWRSSVQQVKSEAPKTEDDSLQEETKRRCAKTPWCFGFLSPARICQWLRRKKARKKPQSRQLPCSLIRINPSAELVPFLPPQLPKDAGKKTLVLDLDETLVRSSLVKPRTYTFVVTVRLFPFPFILSKFYTFWFFQTLGVTKFLKEMSKLYEVVIFTASVSGYADLVVDKIDPHKLCSYRLFREYCTYQSGAFIKDLSLLGRELRNVIIIDNSTKAYLWHMENAIPIKSWFDDPNDTELLDLIPILRSLATVYDIRPVIREALLRYF</sequence>
<dbReference type="InterPro" id="IPR023214">
    <property type="entry name" value="HAD_sf"/>
</dbReference>
<dbReference type="Proteomes" id="UP000030754">
    <property type="component" value="Unassembled WGS sequence"/>
</dbReference>
<gene>
    <name evidence="3" type="ORF">ENH_00084770</name>
</gene>
<name>U6N201_9EIME</name>
<evidence type="ECO:0000313" key="4">
    <source>
        <dbReference type="Proteomes" id="UP000030754"/>
    </source>
</evidence>
<dbReference type="InterPro" id="IPR004274">
    <property type="entry name" value="FCP1_dom"/>
</dbReference>
<dbReference type="SMART" id="SM00577">
    <property type="entry name" value="CPDc"/>
    <property type="match status" value="1"/>
</dbReference>
<feature type="region of interest" description="Disordered" evidence="1">
    <location>
        <begin position="14"/>
        <end position="49"/>
    </location>
</feature>
<dbReference type="Gene3D" id="3.40.50.1000">
    <property type="entry name" value="HAD superfamily/HAD-like"/>
    <property type="match status" value="1"/>
</dbReference>
<proteinExistence type="predicted"/>
<dbReference type="Pfam" id="PF03031">
    <property type="entry name" value="NIF"/>
    <property type="match status" value="1"/>
</dbReference>
<dbReference type="InterPro" id="IPR050365">
    <property type="entry name" value="TIM50"/>
</dbReference>
<dbReference type="SUPFAM" id="SSF56784">
    <property type="entry name" value="HAD-like"/>
    <property type="match status" value="1"/>
</dbReference>
<evidence type="ECO:0000256" key="1">
    <source>
        <dbReference type="SAM" id="MobiDB-lite"/>
    </source>
</evidence>
<dbReference type="OrthoDB" id="277011at2759"/>
<dbReference type="VEuPathDB" id="ToxoDB:ENH_00084770"/>
<dbReference type="EMBL" id="HG725985">
    <property type="protein sequence ID" value="CDJ70503.1"/>
    <property type="molecule type" value="Genomic_DNA"/>
</dbReference>
<protein>
    <submittedName>
        <fullName evidence="3">NLI interacting factor-like phosphatase domain-containing protein, putative</fullName>
    </submittedName>
</protein>
<dbReference type="InterPro" id="IPR036412">
    <property type="entry name" value="HAD-like_sf"/>
</dbReference>
<evidence type="ECO:0000313" key="3">
    <source>
        <dbReference type="EMBL" id="CDJ70503.1"/>
    </source>
</evidence>
<organism evidence="3 4">
    <name type="scientific">Eimeria necatrix</name>
    <dbReference type="NCBI Taxonomy" id="51315"/>
    <lineage>
        <taxon>Eukaryota</taxon>
        <taxon>Sar</taxon>
        <taxon>Alveolata</taxon>
        <taxon>Apicomplexa</taxon>
        <taxon>Conoidasida</taxon>
        <taxon>Coccidia</taxon>
        <taxon>Eucoccidiorida</taxon>
        <taxon>Eimeriorina</taxon>
        <taxon>Eimeriidae</taxon>
        <taxon>Eimeria</taxon>
    </lineage>
</organism>
<dbReference type="RefSeq" id="XP_013438969.1">
    <property type="nucleotide sequence ID" value="XM_013583515.1"/>
</dbReference>
<dbReference type="GeneID" id="25478605"/>
<accession>U6N201</accession>
<dbReference type="AlphaFoldDB" id="U6N201"/>
<dbReference type="GO" id="GO:0016791">
    <property type="term" value="F:phosphatase activity"/>
    <property type="evidence" value="ECO:0007669"/>
    <property type="project" value="InterPro"/>
</dbReference>
<dbReference type="PROSITE" id="PS50969">
    <property type="entry name" value="FCP1"/>
    <property type="match status" value="1"/>
</dbReference>
<evidence type="ECO:0000259" key="2">
    <source>
        <dbReference type="PROSITE" id="PS50969"/>
    </source>
</evidence>
<feature type="domain" description="FCP1 homology" evidence="2">
    <location>
        <begin position="154"/>
        <end position="318"/>
    </location>
</feature>
<dbReference type="NCBIfam" id="TIGR02251">
    <property type="entry name" value="HIF-SF_euk"/>
    <property type="match status" value="1"/>
</dbReference>
<keyword evidence="4" id="KW-1185">Reference proteome</keyword>
<dbReference type="PANTHER" id="PTHR12210">
    <property type="entry name" value="DULLARD PROTEIN PHOSPHATASE"/>
    <property type="match status" value="1"/>
</dbReference>
<dbReference type="FunFam" id="3.40.50.1000:FF:000093">
    <property type="entry name" value="NLI interacting factor-like phosphatase family protein"/>
    <property type="match status" value="1"/>
</dbReference>
<reference evidence="3" key="2">
    <citation type="submission" date="2013-10" db="EMBL/GenBank/DDBJ databases">
        <authorList>
            <person name="Aslett M."/>
        </authorList>
    </citation>
    <scope>NUCLEOTIDE SEQUENCE [LARGE SCALE GENOMIC DNA]</scope>
    <source>
        <strain evidence="3">Houghton</strain>
    </source>
</reference>